<dbReference type="EMBL" id="JAKOAV010000005">
    <property type="protein sequence ID" value="MDF9407587.1"/>
    <property type="molecule type" value="Genomic_DNA"/>
</dbReference>
<evidence type="ECO:0000256" key="1">
    <source>
        <dbReference type="ARBA" id="ARBA00010923"/>
    </source>
</evidence>
<dbReference type="Proteomes" id="UP001154312">
    <property type="component" value="Unassembled WGS sequence"/>
</dbReference>
<proteinExistence type="inferred from homology"/>
<name>A0A9X4JVL1_9FIRM</name>
<dbReference type="GO" id="GO:0009307">
    <property type="term" value="P:DNA restriction-modification system"/>
    <property type="evidence" value="ECO:0007669"/>
    <property type="project" value="UniProtKB-KW"/>
</dbReference>
<evidence type="ECO:0000313" key="5">
    <source>
        <dbReference type="EMBL" id="MDF9407587.1"/>
    </source>
</evidence>
<comment type="caution">
    <text evidence="5">The sequence shown here is derived from an EMBL/GenBank/DDBJ whole genome shotgun (WGS) entry which is preliminary data.</text>
</comment>
<dbReference type="SUPFAM" id="SSF116734">
    <property type="entry name" value="DNA methylase specificity domain"/>
    <property type="match status" value="2"/>
</dbReference>
<evidence type="ECO:0000313" key="6">
    <source>
        <dbReference type="Proteomes" id="UP001154312"/>
    </source>
</evidence>
<keyword evidence="5" id="KW-0378">Hydrolase</keyword>
<comment type="similarity">
    <text evidence="1">Belongs to the type-I restriction system S methylase family.</text>
</comment>
<feature type="domain" description="Type I restriction modification DNA specificity" evidence="4">
    <location>
        <begin position="1"/>
        <end position="165"/>
    </location>
</feature>
<dbReference type="GO" id="GO:0003677">
    <property type="term" value="F:DNA binding"/>
    <property type="evidence" value="ECO:0007669"/>
    <property type="project" value="UniProtKB-KW"/>
</dbReference>
<dbReference type="EC" id="3.1.21.-" evidence="5"/>
<sequence>MSEWREYNLGSVIDIHDSKRIPLSTMQREKRKGVYPYYGAQGIIDYIDDYIFDGSYLLIAEDGENLKSRQSNVAFQVKGQFWVNNHAHIVSSNELSNQALIYYILNSIDLDQYITGSAQPKLNQEMLRSIIVTLPPRPIQDAIAEVLSSLDDKVDLLTRQNATLEALAQTYYRQWFIEDNDNNTIPVSQIATLENNSINPARQPLEPFYHYSIPAFDNAQTPAVELGKTILSNKFIVPPNVILVSKLNPITPRVWRIDKHVKPNSVCSTEFQVLKPHNEKHYLFLYCLMKSKDVVSSFAMSTTGTSGSHQRIRPEYILEIETPEPDEKRLIEFNEIMTPMMDKVSRNQAQILTLQKLRDTLLPKLISGEVRVKQ</sequence>
<keyword evidence="3" id="KW-0238">DNA-binding</keyword>
<dbReference type="CDD" id="cd17262">
    <property type="entry name" value="RMtype1_S_Aco12261I-TRD2-CR2"/>
    <property type="match status" value="1"/>
</dbReference>
<dbReference type="PANTHER" id="PTHR30408:SF12">
    <property type="entry name" value="TYPE I RESTRICTION ENZYME MJAVIII SPECIFICITY SUBUNIT"/>
    <property type="match status" value="1"/>
</dbReference>
<keyword evidence="6" id="KW-1185">Reference proteome</keyword>
<dbReference type="RefSeq" id="WP_277442816.1">
    <property type="nucleotide sequence ID" value="NZ_JAKOAV010000005.1"/>
</dbReference>
<dbReference type="InterPro" id="IPR000055">
    <property type="entry name" value="Restrct_endonuc_typeI_TRD"/>
</dbReference>
<organism evidence="5 6">
    <name type="scientific">Pelotomaculum isophthalicicum JI</name>
    <dbReference type="NCBI Taxonomy" id="947010"/>
    <lineage>
        <taxon>Bacteria</taxon>
        <taxon>Bacillati</taxon>
        <taxon>Bacillota</taxon>
        <taxon>Clostridia</taxon>
        <taxon>Eubacteriales</taxon>
        <taxon>Desulfotomaculaceae</taxon>
        <taxon>Pelotomaculum</taxon>
    </lineage>
</organism>
<keyword evidence="2" id="KW-0680">Restriction system</keyword>
<gene>
    <name evidence="5" type="ORF">L7E55_04315</name>
</gene>
<evidence type="ECO:0000256" key="3">
    <source>
        <dbReference type="ARBA" id="ARBA00023125"/>
    </source>
</evidence>
<accession>A0A9X4JVL1</accession>
<reference evidence="5" key="1">
    <citation type="submission" date="2022-02" db="EMBL/GenBank/DDBJ databases">
        <authorList>
            <person name="Leng L."/>
        </authorList>
    </citation>
    <scope>NUCLEOTIDE SEQUENCE</scope>
    <source>
        <strain evidence="5">JI</strain>
    </source>
</reference>
<dbReference type="InterPro" id="IPR052021">
    <property type="entry name" value="Type-I_RS_S_subunit"/>
</dbReference>
<dbReference type="Pfam" id="PF01420">
    <property type="entry name" value="Methylase_S"/>
    <property type="match status" value="1"/>
</dbReference>
<evidence type="ECO:0000256" key="2">
    <source>
        <dbReference type="ARBA" id="ARBA00022747"/>
    </source>
</evidence>
<dbReference type="PANTHER" id="PTHR30408">
    <property type="entry name" value="TYPE-1 RESTRICTION ENZYME ECOKI SPECIFICITY PROTEIN"/>
    <property type="match status" value="1"/>
</dbReference>
<dbReference type="Gene3D" id="3.90.220.20">
    <property type="entry name" value="DNA methylase specificity domains"/>
    <property type="match status" value="2"/>
</dbReference>
<protein>
    <submittedName>
        <fullName evidence="5">Restriction endonuclease subunit S</fullName>
        <ecNumber evidence="5">3.1.21.-</ecNumber>
    </submittedName>
</protein>
<dbReference type="GO" id="GO:0004519">
    <property type="term" value="F:endonuclease activity"/>
    <property type="evidence" value="ECO:0007669"/>
    <property type="project" value="UniProtKB-KW"/>
</dbReference>
<dbReference type="GO" id="GO:0016787">
    <property type="term" value="F:hydrolase activity"/>
    <property type="evidence" value="ECO:0007669"/>
    <property type="project" value="UniProtKB-KW"/>
</dbReference>
<dbReference type="InterPro" id="IPR044946">
    <property type="entry name" value="Restrct_endonuc_typeI_TRD_sf"/>
</dbReference>
<dbReference type="AlphaFoldDB" id="A0A9X4JVL1"/>
<evidence type="ECO:0000259" key="4">
    <source>
        <dbReference type="Pfam" id="PF01420"/>
    </source>
</evidence>
<keyword evidence="5" id="KW-0540">Nuclease</keyword>
<keyword evidence="5" id="KW-0255">Endonuclease</keyword>